<reference evidence="4 5" key="1">
    <citation type="journal article" date="2014" name="J. Biotechnol.">
        <title>Complete genome sequence of the actinobacterium Amycolatopsis japonica MG417-CF17(T) (=DSM 44213T) producing (S,S)-N,N'-ethylenediaminedisuccinic acid.</title>
        <authorList>
            <person name="Stegmann E."/>
            <person name="Albersmeier A."/>
            <person name="Spohn M."/>
            <person name="Gert H."/>
            <person name="Weber T."/>
            <person name="Wohlleben W."/>
            <person name="Kalinowski J."/>
            <person name="Ruckert C."/>
        </authorList>
    </citation>
    <scope>NUCLEOTIDE SEQUENCE [LARGE SCALE GENOMIC DNA]</scope>
    <source>
        <strain evidence="5">MG417-CF17 (DSM 44213)</strain>
    </source>
</reference>
<feature type="transmembrane region" description="Helical" evidence="1">
    <location>
        <begin position="58"/>
        <end position="79"/>
    </location>
</feature>
<name>A0A075UYK9_9PSEU</name>
<feature type="chain" id="PRO_5001710193" evidence="2">
    <location>
        <begin position="26"/>
        <end position="175"/>
    </location>
</feature>
<feature type="signal peptide" evidence="2">
    <location>
        <begin position="1"/>
        <end position="25"/>
    </location>
</feature>
<evidence type="ECO:0000256" key="1">
    <source>
        <dbReference type="SAM" id="Phobius"/>
    </source>
</evidence>
<dbReference type="InterPro" id="IPR046253">
    <property type="entry name" value="DUF6286"/>
</dbReference>
<evidence type="ECO:0000313" key="4">
    <source>
        <dbReference type="EMBL" id="AIG75255.1"/>
    </source>
</evidence>
<keyword evidence="5" id="KW-1185">Reference proteome</keyword>
<dbReference type="EMBL" id="CP008953">
    <property type="protein sequence ID" value="AIG75255.1"/>
    <property type="molecule type" value="Genomic_DNA"/>
</dbReference>
<dbReference type="RefSeq" id="WP_038510624.1">
    <property type="nucleotide sequence ID" value="NZ_CP008953.1"/>
</dbReference>
<dbReference type="AlphaFoldDB" id="A0A075UYK9"/>
<dbReference type="STRING" id="208439.AJAP_11855"/>
<dbReference type="PROSITE" id="PS51257">
    <property type="entry name" value="PROKAR_LIPOPROTEIN"/>
    <property type="match status" value="1"/>
</dbReference>
<dbReference type="eggNOG" id="ENOG5033V3R">
    <property type="taxonomic scope" value="Bacteria"/>
</dbReference>
<dbReference type="KEGG" id="aja:AJAP_11855"/>
<accession>A0A075UYK9</accession>
<proteinExistence type="predicted"/>
<evidence type="ECO:0000259" key="3">
    <source>
        <dbReference type="Pfam" id="PF19803"/>
    </source>
</evidence>
<dbReference type="Pfam" id="PF19803">
    <property type="entry name" value="DUF6286"/>
    <property type="match status" value="1"/>
</dbReference>
<keyword evidence="2" id="KW-0732">Signal</keyword>
<dbReference type="Proteomes" id="UP000028492">
    <property type="component" value="Chromosome"/>
</dbReference>
<organism evidence="4 5">
    <name type="scientific">Amycolatopsis japonica</name>
    <dbReference type="NCBI Taxonomy" id="208439"/>
    <lineage>
        <taxon>Bacteria</taxon>
        <taxon>Bacillati</taxon>
        <taxon>Actinomycetota</taxon>
        <taxon>Actinomycetes</taxon>
        <taxon>Pseudonocardiales</taxon>
        <taxon>Pseudonocardiaceae</taxon>
        <taxon>Amycolatopsis</taxon>
        <taxon>Amycolatopsis japonica group</taxon>
    </lineage>
</organism>
<evidence type="ECO:0000256" key="2">
    <source>
        <dbReference type="SAM" id="SignalP"/>
    </source>
</evidence>
<sequence length="175" mass="17950">MKRRPRRSAPAVLVALVVLAGCVLAAVVAVQTIIGETPWIGYDAIASALHDLRWSDPLPAIAGGVVALLGLLLLVSAVVPGKPTVLPLEGGTDSGASRRSYRSTLRTAASTVDGVSAAKLKVKRRAIVSVVTTGRTNTAGLADAVRAAIEHRLAQIGPAAVPAVRVRVKATRSAS</sequence>
<feature type="domain" description="DUF6286" evidence="3">
    <location>
        <begin position="68"/>
        <end position="169"/>
    </location>
</feature>
<gene>
    <name evidence="4" type="ORF">AJAP_11855</name>
</gene>
<keyword evidence="1" id="KW-0472">Membrane</keyword>
<protein>
    <submittedName>
        <fullName evidence="4">Conserved putative secreted protein</fullName>
    </submittedName>
</protein>
<keyword evidence="1" id="KW-1133">Transmembrane helix</keyword>
<keyword evidence="1" id="KW-0812">Transmembrane</keyword>
<dbReference type="HOGENOM" id="CLU_106746_0_0_11"/>
<evidence type="ECO:0000313" key="5">
    <source>
        <dbReference type="Proteomes" id="UP000028492"/>
    </source>
</evidence>